<dbReference type="AlphaFoldDB" id="A0A220UC87"/>
<dbReference type="PROSITE" id="PS50203">
    <property type="entry name" value="CALPAIN_CAT"/>
    <property type="match status" value="1"/>
</dbReference>
<dbReference type="KEGG" id="brv:CFK39_07440"/>
<keyword evidence="2" id="KW-0378">Hydrolase</keyword>
<dbReference type="RefSeq" id="WP_089064936.1">
    <property type="nucleotide sequence ID" value="NZ_CP022316.1"/>
</dbReference>
<keyword evidence="2" id="KW-0788">Thiol protease</keyword>
<feature type="active site" evidence="2">
    <location>
        <position position="170"/>
    </location>
</feature>
<evidence type="ECO:0000256" key="2">
    <source>
        <dbReference type="PROSITE-ProRule" id="PRU00239"/>
    </source>
</evidence>
<name>A0A220UC87_9MICO</name>
<dbReference type="SUPFAM" id="SSF54001">
    <property type="entry name" value="Cysteine proteinases"/>
    <property type="match status" value="1"/>
</dbReference>
<dbReference type="EMBL" id="CP022316">
    <property type="protein sequence ID" value="ASK65695.1"/>
    <property type="molecule type" value="Genomic_DNA"/>
</dbReference>
<dbReference type="GO" id="GO:0004198">
    <property type="term" value="F:calcium-dependent cysteine-type endopeptidase activity"/>
    <property type="evidence" value="ECO:0007669"/>
    <property type="project" value="InterPro"/>
</dbReference>
<reference evidence="5" key="1">
    <citation type="submission" date="2017-07" db="EMBL/GenBank/DDBJ databases">
        <title>Brachybacterium sp. VR2415.</title>
        <authorList>
            <person name="Tak E.J."/>
            <person name="Bae J.-W."/>
        </authorList>
    </citation>
    <scope>NUCLEOTIDE SEQUENCE [LARGE SCALE GENOMIC DNA]</scope>
    <source>
        <strain evidence="5">VR2415</strain>
    </source>
</reference>
<evidence type="ECO:0000259" key="3">
    <source>
        <dbReference type="PROSITE" id="PS50203"/>
    </source>
</evidence>
<keyword evidence="2" id="KW-0645">Protease</keyword>
<dbReference type="InterPro" id="IPR001300">
    <property type="entry name" value="Peptidase_C2_calpain_cat"/>
</dbReference>
<sequence>MTGFLGADPEQLIALGRTMERHGERLQDLGGSLDAAARAMIWRGADAEAFRDALAPRVVSSLADEAIRLGSGARDLFRHAAQQDAVSSIDGRGDSARYSELLGGESWSDVINWAQDVWEKTPFDDPMAIEDLGGRYIDSPEGAGFVPGDVDLSAEAIGEQRMRQGSLGDCWLLAALMATAQSDPQFLADNITLRDDGTWDVTLYEDGQPVVVNVSPEQIARDGARVETMGDREENDGSNDWDNDELGFMSIYEQAAINHLGPDYESVVADTPAAGLELVTGADAGSSDILSWGGQPSIEQLGAALDEGRPITVMTDPLMPFRGDLSSAHVYQVTGVDAANGEVILANPWGDGASMPGEVRVPLDVFYGNNIVMTGVGAPSEQFGGNG</sequence>
<dbReference type="GO" id="GO:0006508">
    <property type="term" value="P:proteolysis"/>
    <property type="evidence" value="ECO:0007669"/>
    <property type="project" value="UniProtKB-KW"/>
</dbReference>
<dbReference type="Proteomes" id="UP000198398">
    <property type="component" value="Chromosome"/>
</dbReference>
<dbReference type="Pfam" id="PF00648">
    <property type="entry name" value="Peptidase_C2"/>
    <property type="match status" value="1"/>
</dbReference>
<feature type="active site" evidence="2">
    <location>
        <position position="329"/>
    </location>
</feature>
<protein>
    <recommendedName>
        <fullName evidence="3">Calpain catalytic domain-containing protein</fullName>
    </recommendedName>
</protein>
<gene>
    <name evidence="4" type="ORF">CFK39_07440</name>
</gene>
<organism evidence="4 5">
    <name type="scientific">Brachybacterium avium</name>
    <dbReference type="NCBI Taxonomy" id="2017485"/>
    <lineage>
        <taxon>Bacteria</taxon>
        <taxon>Bacillati</taxon>
        <taxon>Actinomycetota</taxon>
        <taxon>Actinomycetes</taxon>
        <taxon>Micrococcales</taxon>
        <taxon>Dermabacteraceae</taxon>
        <taxon>Brachybacterium</taxon>
    </lineage>
</organism>
<dbReference type="OrthoDB" id="4617536at2"/>
<proteinExistence type="inferred from homology"/>
<accession>A0A220UC87</accession>
<feature type="domain" description="Calpain catalytic" evidence="3">
    <location>
        <begin position="162"/>
        <end position="351"/>
    </location>
</feature>
<dbReference type="PROSITE" id="PS00139">
    <property type="entry name" value="THIOL_PROTEASE_CYS"/>
    <property type="match status" value="1"/>
</dbReference>
<dbReference type="InterPro" id="IPR038765">
    <property type="entry name" value="Papain-like_cys_pep_sf"/>
</dbReference>
<evidence type="ECO:0000256" key="1">
    <source>
        <dbReference type="ARBA" id="ARBA00007623"/>
    </source>
</evidence>
<evidence type="ECO:0000313" key="4">
    <source>
        <dbReference type="EMBL" id="ASK65695.1"/>
    </source>
</evidence>
<keyword evidence="5" id="KW-1185">Reference proteome</keyword>
<dbReference type="InterPro" id="IPR000169">
    <property type="entry name" value="Pept_cys_AS"/>
</dbReference>
<feature type="active site" evidence="2">
    <location>
        <position position="347"/>
    </location>
</feature>
<evidence type="ECO:0000313" key="5">
    <source>
        <dbReference type="Proteomes" id="UP000198398"/>
    </source>
</evidence>
<comment type="similarity">
    <text evidence="1">Belongs to the peptidase C2 family.</text>
</comment>